<organism evidence="1">
    <name type="scientific">Tanacetum cinerariifolium</name>
    <name type="common">Dalmatian daisy</name>
    <name type="synonym">Chrysanthemum cinerariifolium</name>
    <dbReference type="NCBI Taxonomy" id="118510"/>
    <lineage>
        <taxon>Eukaryota</taxon>
        <taxon>Viridiplantae</taxon>
        <taxon>Streptophyta</taxon>
        <taxon>Embryophyta</taxon>
        <taxon>Tracheophyta</taxon>
        <taxon>Spermatophyta</taxon>
        <taxon>Magnoliopsida</taxon>
        <taxon>eudicotyledons</taxon>
        <taxon>Gunneridae</taxon>
        <taxon>Pentapetalae</taxon>
        <taxon>asterids</taxon>
        <taxon>campanulids</taxon>
        <taxon>Asterales</taxon>
        <taxon>Asteraceae</taxon>
        <taxon>Asteroideae</taxon>
        <taxon>Anthemideae</taxon>
        <taxon>Anthemidinae</taxon>
        <taxon>Tanacetum</taxon>
    </lineage>
</organism>
<protein>
    <submittedName>
        <fullName evidence="1">Helitron helicase-like domain-containing protein</fullName>
    </submittedName>
</protein>
<accession>A0A6L2JRM8</accession>
<dbReference type="AlphaFoldDB" id="A0A6L2JRM8"/>
<dbReference type="EMBL" id="BKCJ010001161">
    <property type="protein sequence ID" value="GEU39339.1"/>
    <property type="molecule type" value="Genomic_DNA"/>
</dbReference>
<keyword evidence="1" id="KW-0067">ATP-binding</keyword>
<sequence>MRSQGNSPSYIDLGDCHQRCHHWRSLFWYGERLKGKQKDFNLFEPPKGRLLVRLTHVRRKGRWRYTIGYHTYDLSNLSAVIIS</sequence>
<keyword evidence="1" id="KW-0347">Helicase</keyword>
<keyword evidence="1" id="KW-0547">Nucleotide-binding</keyword>
<dbReference type="GO" id="GO:0004386">
    <property type="term" value="F:helicase activity"/>
    <property type="evidence" value="ECO:0007669"/>
    <property type="project" value="UniProtKB-KW"/>
</dbReference>
<gene>
    <name evidence="1" type="ORF">Tci_011317</name>
</gene>
<evidence type="ECO:0000313" key="1">
    <source>
        <dbReference type="EMBL" id="GEU39339.1"/>
    </source>
</evidence>
<keyword evidence="1" id="KW-0378">Hydrolase</keyword>
<comment type="caution">
    <text evidence="1">The sequence shown here is derived from an EMBL/GenBank/DDBJ whole genome shotgun (WGS) entry which is preliminary data.</text>
</comment>
<reference evidence="1" key="1">
    <citation type="journal article" date="2019" name="Sci. Rep.">
        <title>Draft genome of Tanacetum cinerariifolium, the natural source of mosquito coil.</title>
        <authorList>
            <person name="Yamashiro T."/>
            <person name="Shiraishi A."/>
            <person name="Satake H."/>
            <person name="Nakayama K."/>
        </authorList>
    </citation>
    <scope>NUCLEOTIDE SEQUENCE</scope>
</reference>
<proteinExistence type="predicted"/>
<name>A0A6L2JRM8_TANCI</name>